<comment type="caution">
    <text evidence="1">The sequence shown here is derived from an EMBL/GenBank/DDBJ whole genome shotgun (WGS) entry which is preliminary data.</text>
</comment>
<dbReference type="STRING" id="4795.A0A225WUF9"/>
<keyword evidence="2" id="KW-1185">Reference proteome</keyword>
<dbReference type="AlphaFoldDB" id="A0A225WUF9"/>
<gene>
    <name evidence="1" type="ORF">PHMEG_0004212</name>
</gene>
<evidence type="ECO:0000313" key="1">
    <source>
        <dbReference type="EMBL" id="OWZ21253.1"/>
    </source>
</evidence>
<accession>A0A225WUF9</accession>
<dbReference type="Proteomes" id="UP000198211">
    <property type="component" value="Unassembled WGS sequence"/>
</dbReference>
<proteinExistence type="predicted"/>
<name>A0A225WUF9_9STRA</name>
<evidence type="ECO:0000313" key="2">
    <source>
        <dbReference type="Proteomes" id="UP000198211"/>
    </source>
</evidence>
<dbReference type="OrthoDB" id="128786at2759"/>
<reference evidence="2" key="1">
    <citation type="submission" date="2017-03" db="EMBL/GenBank/DDBJ databases">
        <title>Phytopthora megakarya and P. palmivora, two closely related causual agents of cacao black pod achieved similar genome size and gene model numbers by different mechanisms.</title>
        <authorList>
            <person name="Ali S."/>
            <person name="Shao J."/>
            <person name="Larry D.J."/>
            <person name="Kronmiller B."/>
            <person name="Shen D."/>
            <person name="Strem M.D."/>
            <person name="Melnick R.L."/>
            <person name="Guiltinan M.J."/>
            <person name="Tyler B.M."/>
            <person name="Meinhardt L.W."/>
            <person name="Bailey B.A."/>
        </authorList>
    </citation>
    <scope>NUCLEOTIDE SEQUENCE [LARGE SCALE GENOMIC DNA]</scope>
    <source>
        <strain evidence="2">zdho120</strain>
    </source>
</reference>
<sequence length="176" mass="20057">MTPSARNVCDHFSSPYQGDFLMHLLSLCLLYSLDLKRTKRKQDLFQLKDLYNLPAVNIEIDAKTRVGYAVTLLRRSIYNHYAFTKYFETAPPSEQSVWNCISALEWKLVTEMEGITNQLAQFSLGEVQKDGVASSYALLCRRLLTTTVESTSFDCLYLRGVVLNATDFRSDVSISM</sequence>
<organism evidence="1 2">
    <name type="scientific">Phytophthora megakarya</name>
    <dbReference type="NCBI Taxonomy" id="4795"/>
    <lineage>
        <taxon>Eukaryota</taxon>
        <taxon>Sar</taxon>
        <taxon>Stramenopiles</taxon>
        <taxon>Oomycota</taxon>
        <taxon>Peronosporomycetes</taxon>
        <taxon>Peronosporales</taxon>
        <taxon>Peronosporaceae</taxon>
        <taxon>Phytophthora</taxon>
    </lineage>
</organism>
<dbReference type="EMBL" id="NBNE01000242">
    <property type="protein sequence ID" value="OWZ21253.1"/>
    <property type="molecule type" value="Genomic_DNA"/>
</dbReference>
<protein>
    <submittedName>
        <fullName evidence="1">Uncharacterized protein</fullName>
    </submittedName>
</protein>